<feature type="DNA-binding region" description="HMG box" evidence="1">
    <location>
        <begin position="75"/>
        <end position="126"/>
    </location>
</feature>
<evidence type="ECO:0000313" key="3">
    <source>
        <dbReference type="EMBL" id="ELT87083.1"/>
    </source>
</evidence>
<keyword evidence="1" id="KW-0539">Nucleus</keyword>
<evidence type="ECO:0000256" key="1">
    <source>
        <dbReference type="PROSITE-ProRule" id="PRU00267"/>
    </source>
</evidence>
<dbReference type="Gene3D" id="1.10.30.10">
    <property type="entry name" value="High mobility group box domain"/>
    <property type="match status" value="1"/>
</dbReference>
<dbReference type="OrthoDB" id="7474070at2759"/>
<reference evidence="3 5" key="2">
    <citation type="journal article" date="2013" name="Nature">
        <title>Insights into bilaterian evolution from three spiralian genomes.</title>
        <authorList>
            <person name="Simakov O."/>
            <person name="Marletaz F."/>
            <person name="Cho S.J."/>
            <person name="Edsinger-Gonzales E."/>
            <person name="Havlak P."/>
            <person name="Hellsten U."/>
            <person name="Kuo D.H."/>
            <person name="Larsson T."/>
            <person name="Lv J."/>
            <person name="Arendt D."/>
            <person name="Savage R."/>
            <person name="Osoegawa K."/>
            <person name="de Jong P."/>
            <person name="Grimwood J."/>
            <person name="Chapman J.A."/>
            <person name="Shapiro H."/>
            <person name="Aerts A."/>
            <person name="Otillar R.P."/>
            <person name="Terry A.Y."/>
            <person name="Boore J.L."/>
            <person name="Grigoriev I.V."/>
            <person name="Lindberg D.R."/>
            <person name="Seaver E.C."/>
            <person name="Weisblat D.A."/>
            <person name="Putnam N.H."/>
            <person name="Rokhsar D.S."/>
        </authorList>
    </citation>
    <scope>NUCLEOTIDE SEQUENCE</scope>
    <source>
        <strain evidence="3 5">I ESC-2004</strain>
    </source>
</reference>
<gene>
    <name evidence="3" type="ORF">CAPTEDRAFT_197858</name>
</gene>
<dbReference type="InterPro" id="IPR009071">
    <property type="entry name" value="HMG_box_dom"/>
</dbReference>
<keyword evidence="1" id="KW-0238">DNA-binding</keyword>
<dbReference type="HOGENOM" id="CLU_598868_0_0_1"/>
<dbReference type="GO" id="GO:0005634">
    <property type="term" value="C:nucleus"/>
    <property type="evidence" value="ECO:0007669"/>
    <property type="project" value="UniProtKB-UniRule"/>
</dbReference>
<organism evidence="3">
    <name type="scientific">Capitella teleta</name>
    <name type="common">Polychaete worm</name>
    <dbReference type="NCBI Taxonomy" id="283909"/>
    <lineage>
        <taxon>Eukaryota</taxon>
        <taxon>Metazoa</taxon>
        <taxon>Spiralia</taxon>
        <taxon>Lophotrochozoa</taxon>
        <taxon>Annelida</taxon>
        <taxon>Polychaeta</taxon>
        <taxon>Sedentaria</taxon>
        <taxon>Scolecida</taxon>
        <taxon>Capitellidae</taxon>
        <taxon>Capitella</taxon>
    </lineage>
</organism>
<name>R7T389_CAPTE</name>
<dbReference type="EMBL" id="AMQN01003718">
    <property type="status" value="NOT_ANNOTATED_CDS"/>
    <property type="molecule type" value="Genomic_DNA"/>
</dbReference>
<keyword evidence="5" id="KW-1185">Reference proteome</keyword>
<evidence type="ECO:0000313" key="5">
    <source>
        <dbReference type="Proteomes" id="UP000014760"/>
    </source>
</evidence>
<dbReference type="PROSITE" id="PS50118">
    <property type="entry name" value="HMG_BOX_2"/>
    <property type="match status" value="1"/>
</dbReference>
<reference evidence="4" key="3">
    <citation type="submission" date="2015-06" db="UniProtKB">
        <authorList>
            <consortium name="EnsemblMetazoa"/>
        </authorList>
    </citation>
    <scope>IDENTIFICATION</scope>
</reference>
<evidence type="ECO:0000259" key="2">
    <source>
        <dbReference type="PROSITE" id="PS50118"/>
    </source>
</evidence>
<sequence length="457" mass="51874">MAEEKKRVHFSEEQKAAMKQAYDGGLTGSKTSEDELAIERLVVSLGLNRKQVMDFLYSLARKDKEPKARARVKIPTRPTNGWGAFVSHMKKQEPGVESAVIFRRAGEEWRNFSDSKREHWRRTAQENHPFVTPDICDESLKKKAISDKLKAIRKLVDEIGTLGGEALCICHMPNKKPIHFGSEKCQTWLEENPQFSTSLLTHCMGSGSSQREKQEAERREVQAILNKLYASATGNARVPYSSITAGKLAVKLHGPLDLDVTKPPSMMPTAVRQEIILHHRELSMSDTEWISEDRAKPSRLMVMKRLAGLAGELFSSGTMKFLRLRKTNQDHIETLHSQIRGSRGFYDRPIPDHYVIALRTLSSSFQTSELLQLPITQQPESVAPYELHQRESCDLHQRFFNQANVQLRIVQNATSLAPEDLAEHRLVALREFKDDCLVSSSAISLCTQFEVFFMSET</sequence>
<evidence type="ECO:0000313" key="4">
    <source>
        <dbReference type="EnsemblMetazoa" id="CapteP197858"/>
    </source>
</evidence>
<dbReference type="EMBL" id="KB312525">
    <property type="protein sequence ID" value="ELT87083.1"/>
    <property type="molecule type" value="Genomic_DNA"/>
</dbReference>
<dbReference type="Proteomes" id="UP000014760">
    <property type="component" value="Unassembled WGS sequence"/>
</dbReference>
<reference evidence="5" key="1">
    <citation type="submission" date="2012-12" db="EMBL/GenBank/DDBJ databases">
        <authorList>
            <person name="Hellsten U."/>
            <person name="Grimwood J."/>
            <person name="Chapman J.A."/>
            <person name="Shapiro H."/>
            <person name="Aerts A."/>
            <person name="Otillar R.P."/>
            <person name="Terry A.Y."/>
            <person name="Boore J.L."/>
            <person name="Simakov O."/>
            <person name="Marletaz F."/>
            <person name="Cho S.-J."/>
            <person name="Edsinger-Gonzales E."/>
            <person name="Havlak P."/>
            <person name="Kuo D.-H."/>
            <person name="Larsson T."/>
            <person name="Lv J."/>
            <person name="Arendt D."/>
            <person name="Savage R."/>
            <person name="Osoegawa K."/>
            <person name="de Jong P."/>
            <person name="Lindberg D.R."/>
            <person name="Seaver E.C."/>
            <person name="Weisblat D.A."/>
            <person name="Putnam N.H."/>
            <person name="Grigoriev I.V."/>
            <person name="Rokhsar D.S."/>
        </authorList>
    </citation>
    <scope>NUCLEOTIDE SEQUENCE</scope>
    <source>
        <strain evidence="5">I ESC-2004</strain>
    </source>
</reference>
<protein>
    <recommendedName>
        <fullName evidence="2">HMG box domain-containing protein</fullName>
    </recommendedName>
</protein>
<feature type="domain" description="HMG box" evidence="2">
    <location>
        <begin position="75"/>
        <end position="126"/>
    </location>
</feature>
<accession>R7T389</accession>
<dbReference type="SUPFAM" id="SSF47095">
    <property type="entry name" value="HMG-box"/>
    <property type="match status" value="1"/>
</dbReference>
<dbReference type="InterPro" id="IPR036910">
    <property type="entry name" value="HMG_box_dom_sf"/>
</dbReference>
<dbReference type="AlphaFoldDB" id="R7T389"/>
<proteinExistence type="predicted"/>
<dbReference type="GO" id="GO:0003677">
    <property type="term" value="F:DNA binding"/>
    <property type="evidence" value="ECO:0007669"/>
    <property type="project" value="UniProtKB-UniRule"/>
</dbReference>
<dbReference type="EnsemblMetazoa" id="CapteT197858">
    <property type="protein sequence ID" value="CapteP197858"/>
    <property type="gene ID" value="CapteG197858"/>
</dbReference>